<feature type="binding site" evidence="7">
    <location>
        <position position="283"/>
    </location>
    <ligand>
        <name>Fe cation</name>
        <dbReference type="ChEBI" id="CHEBI:24875"/>
        <note>catalytic</note>
    </ligand>
</feature>
<dbReference type="Pfam" id="PF03055">
    <property type="entry name" value="RPE65"/>
    <property type="match status" value="1"/>
</dbReference>
<evidence type="ECO:0000313" key="9">
    <source>
        <dbReference type="Proteomes" id="UP001489004"/>
    </source>
</evidence>
<dbReference type="EMBL" id="JALJOR010000011">
    <property type="protein sequence ID" value="KAK9808682.1"/>
    <property type="molecule type" value="Genomic_DNA"/>
</dbReference>
<keyword evidence="9" id="KW-1185">Reference proteome</keyword>
<feature type="binding site" evidence="7">
    <location>
        <position position="535"/>
    </location>
    <ligand>
        <name>Fe cation</name>
        <dbReference type="ChEBI" id="CHEBI:24875"/>
        <note>catalytic</note>
    </ligand>
</feature>
<keyword evidence="3" id="KW-0560">Oxidoreductase</keyword>
<evidence type="ECO:0000313" key="8">
    <source>
        <dbReference type="EMBL" id="KAK9808682.1"/>
    </source>
</evidence>
<comment type="cofactor">
    <cofactor evidence="7">
        <name>Fe(2+)</name>
        <dbReference type="ChEBI" id="CHEBI:29033"/>
    </cofactor>
    <text evidence="7">Binds 1 Fe(2+) ion per subunit.</text>
</comment>
<comment type="catalytic activity">
    <reaction evidence="6">
        <text>all-trans-zeaxanthin + 2 O2 = 4,9-dimethyldodeca-2,4,6,8,10-pentaenedial + 2 (3R)-hydroxy-beta-ionone</text>
        <dbReference type="Rhea" id="RHEA:26393"/>
        <dbReference type="ChEBI" id="CHEBI:15379"/>
        <dbReference type="ChEBI" id="CHEBI:27547"/>
        <dbReference type="ChEBI" id="CHEBI:53171"/>
        <dbReference type="ChEBI" id="CHEBI:53173"/>
        <dbReference type="EC" id="1.14.99.n4"/>
    </reaction>
</comment>
<gene>
    <name evidence="8" type="ORF">WJX72_001857</name>
</gene>
<evidence type="ECO:0000256" key="1">
    <source>
        <dbReference type="ARBA" id="ARBA00006787"/>
    </source>
</evidence>
<dbReference type="InterPro" id="IPR004294">
    <property type="entry name" value="Carotenoid_Oase"/>
</dbReference>
<evidence type="ECO:0000256" key="2">
    <source>
        <dbReference type="ARBA" id="ARBA00022723"/>
    </source>
</evidence>
<organism evidence="8 9">
    <name type="scientific">[Myrmecia] bisecta</name>
    <dbReference type="NCBI Taxonomy" id="41462"/>
    <lineage>
        <taxon>Eukaryota</taxon>
        <taxon>Viridiplantae</taxon>
        <taxon>Chlorophyta</taxon>
        <taxon>core chlorophytes</taxon>
        <taxon>Trebouxiophyceae</taxon>
        <taxon>Trebouxiales</taxon>
        <taxon>Trebouxiaceae</taxon>
        <taxon>Myrmecia</taxon>
    </lineage>
</organism>
<accession>A0AAW1PIG8</accession>
<reference evidence="8 9" key="1">
    <citation type="journal article" date="2024" name="Nat. Commun.">
        <title>Phylogenomics reveals the evolutionary origins of lichenization in chlorophyte algae.</title>
        <authorList>
            <person name="Puginier C."/>
            <person name="Libourel C."/>
            <person name="Otte J."/>
            <person name="Skaloud P."/>
            <person name="Haon M."/>
            <person name="Grisel S."/>
            <person name="Petersen M."/>
            <person name="Berrin J.G."/>
            <person name="Delaux P.M."/>
            <person name="Dal Grande F."/>
            <person name="Keller J."/>
        </authorList>
    </citation>
    <scope>NUCLEOTIDE SEQUENCE [LARGE SCALE GENOMIC DNA]</scope>
    <source>
        <strain evidence="8 9">SAG 2043</strain>
    </source>
</reference>
<dbReference type="AlphaFoldDB" id="A0AAW1PIG8"/>
<evidence type="ECO:0000256" key="4">
    <source>
        <dbReference type="ARBA" id="ARBA00023004"/>
    </source>
</evidence>
<dbReference type="GO" id="GO:0046872">
    <property type="term" value="F:metal ion binding"/>
    <property type="evidence" value="ECO:0007669"/>
    <property type="project" value="UniProtKB-KW"/>
</dbReference>
<sequence>MIATIASGSATFQWALSAVAINASLVLLLVTNRVHVLHYLQKVVSWIQGGQKARRKNVYLQGNYAPVVDELFEQDLEVLGAMPAALHGVFLRTGPNPFFTPTGDYHWFDGDGMLHACRIRPNGKVAYCNRFVQTARLQQEKNAGHALGLKMGDAHGLAAVAQFAIVRLRKRLGVFSVKDGEGTGNTAMVYHAHRLLALHEGDLPYAIRVLCEGLVETLGRVRYGGAVKHPFTAHPKVDPVTGELFWFGYRMDAKPHCIYHFCDAKGGLQSTVPIDLPQPIMMHDFAITQDYAIFLDMPLLFKPEVMVKEDSLPLRFDGTRVSRYGVLPRYAKDASALKWFELPGHMIFHVANAWQEGNIIRVFACAFEDLELDPVRADAKGIANKARLCEVVLNMKTGAASRQVMTEAFGDFPQVPHRCIGRKTRYAYVAEMASTVGPAHFVGVVKIDLEAPADTKDAVVGRLSYGEHCGGGEAQFVPAHSDPTKCNGEDDGYLVTYVHNNKTGVSELAVYNAKTMSSSPVAQVKLPQRVPYGFHSLHVSEDQVQKQLTTVPE</sequence>
<evidence type="ECO:0000256" key="7">
    <source>
        <dbReference type="PIRSR" id="PIRSR604294-1"/>
    </source>
</evidence>
<dbReference type="GO" id="GO:0009570">
    <property type="term" value="C:chloroplast stroma"/>
    <property type="evidence" value="ECO:0007669"/>
    <property type="project" value="TreeGrafter"/>
</dbReference>
<evidence type="ECO:0000256" key="6">
    <source>
        <dbReference type="ARBA" id="ARBA00048709"/>
    </source>
</evidence>
<evidence type="ECO:0000256" key="5">
    <source>
        <dbReference type="ARBA" id="ARBA00039084"/>
    </source>
</evidence>
<evidence type="ECO:0000256" key="3">
    <source>
        <dbReference type="ARBA" id="ARBA00023002"/>
    </source>
</evidence>
<feature type="binding site" evidence="7">
    <location>
        <position position="234"/>
    </location>
    <ligand>
        <name>Fe cation</name>
        <dbReference type="ChEBI" id="CHEBI:24875"/>
        <note>catalytic</note>
    </ligand>
</feature>
<dbReference type="GO" id="GO:0010436">
    <property type="term" value="F:carotenoid dioxygenase activity"/>
    <property type="evidence" value="ECO:0007669"/>
    <property type="project" value="TreeGrafter"/>
</dbReference>
<dbReference type="EC" id="1.14.99.n4" evidence="5"/>
<protein>
    <recommendedName>
        <fullName evidence="5">carotenoid 9,10-dioxygenase</fullName>
        <ecNumber evidence="5">1.14.99.n4</ecNumber>
    </recommendedName>
</protein>
<name>A0AAW1PIG8_9CHLO</name>
<feature type="binding site" evidence="7">
    <location>
        <position position="349"/>
    </location>
    <ligand>
        <name>Fe cation</name>
        <dbReference type="ChEBI" id="CHEBI:24875"/>
        <note>catalytic</note>
    </ligand>
</feature>
<keyword evidence="2 7" id="KW-0479">Metal-binding</keyword>
<comment type="caution">
    <text evidence="8">The sequence shown here is derived from an EMBL/GenBank/DDBJ whole genome shotgun (WGS) entry which is preliminary data.</text>
</comment>
<dbReference type="GO" id="GO:0016121">
    <property type="term" value="P:carotene catabolic process"/>
    <property type="evidence" value="ECO:0007669"/>
    <property type="project" value="TreeGrafter"/>
</dbReference>
<dbReference type="PANTHER" id="PTHR10543:SF89">
    <property type="entry name" value="CAROTENOID 9,10(9',10')-CLEAVAGE DIOXYGENASE 1"/>
    <property type="match status" value="1"/>
</dbReference>
<proteinExistence type="inferred from homology"/>
<dbReference type="Proteomes" id="UP001489004">
    <property type="component" value="Unassembled WGS sequence"/>
</dbReference>
<dbReference type="PANTHER" id="PTHR10543">
    <property type="entry name" value="BETA-CAROTENE DIOXYGENASE"/>
    <property type="match status" value="1"/>
</dbReference>
<comment type="similarity">
    <text evidence="1">Belongs to the carotenoid oxygenase family.</text>
</comment>
<keyword evidence="4 7" id="KW-0408">Iron</keyword>